<sequence>MHKFQDNEEGLFTELRHVSGLVDITALQPSDIRFAIKQAREVFERAAHRRPWFKAEGAFELELVDFKHMDRMSPLYSPEKKTSLEDLLSGTLTRPMYGDDEMVVLVHWHALMVGLDDTTGLTREGGRQSTRGSAFSVLRKHYHRHRQLYVQPLRRPKVSSTIAKDISKICSYPFKNAYRLKYTFEGSDYQNGEYVDFKTLGEFIHVYRQIGRHGNKGLQISYGSRPS</sequence>
<gene>
    <name evidence="1" type="ORF">FY036_03430</name>
</gene>
<reference evidence="1 2" key="2">
    <citation type="submission" date="2019-09" db="EMBL/GenBank/DDBJ databases">
        <title>Mesorhizobium sp. MaA-C15 isolated from Microcystis aeruginosa.</title>
        <authorList>
            <person name="Jeong S.E."/>
            <person name="Jin H.M."/>
            <person name="Jeon C.O."/>
        </authorList>
    </citation>
    <scope>NUCLEOTIDE SEQUENCE [LARGE SCALE GENOMIC DNA]</scope>
    <source>
        <strain evidence="1 2">MaA-C15</strain>
    </source>
</reference>
<dbReference type="RefSeq" id="WP_148913302.1">
    <property type="nucleotide sequence ID" value="NZ_VSZS01000054.1"/>
</dbReference>
<dbReference type="Proteomes" id="UP000323258">
    <property type="component" value="Unassembled WGS sequence"/>
</dbReference>
<proteinExistence type="predicted"/>
<accession>A0A5D4H612</accession>
<reference evidence="1 2" key="1">
    <citation type="submission" date="2019-08" db="EMBL/GenBank/DDBJ databases">
        <authorList>
            <person name="Seo Y.L."/>
        </authorList>
    </citation>
    <scope>NUCLEOTIDE SEQUENCE [LARGE SCALE GENOMIC DNA]</scope>
    <source>
        <strain evidence="1 2">MaA-C15</strain>
    </source>
</reference>
<evidence type="ECO:0000313" key="2">
    <source>
        <dbReference type="Proteomes" id="UP000323258"/>
    </source>
</evidence>
<organism evidence="1 2">
    <name type="scientific">Neoaquamicrobium microcysteis</name>
    <dbReference type="NCBI Taxonomy" id="2682781"/>
    <lineage>
        <taxon>Bacteria</taxon>
        <taxon>Pseudomonadati</taxon>
        <taxon>Pseudomonadota</taxon>
        <taxon>Alphaproteobacteria</taxon>
        <taxon>Hyphomicrobiales</taxon>
        <taxon>Phyllobacteriaceae</taxon>
        <taxon>Neoaquamicrobium</taxon>
    </lineage>
</organism>
<comment type="caution">
    <text evidence="1">The sequence shown here is derived from an EMBL/GenBank/DDBJ whole genome shotgun (WGS) entry which is preliminary data.</text>
</comment>
<name>A0A5D4H612_9HYPH</name>
<protein>
    <submittedName>
        <fullName evidence="1">Uncharacterized protein</fullName>
    </submittedName>
</protein>
<keyword evidence="2" id="KW-1185">Reference proteome</keyword>
<dbReference type="EMBL" id="VSZS01000054">
    <property type="protein sequence ID" value="TYR34885.1"/>
    <property type="molecule type" value="Genomic_DNA"/>
</dbReference>
<dbReference type="AlphaFoldDB" id="A0A5D4H612"/>
<evidence type="ECO:0000313" key="1">
    <source>
        <dbReference type="EMBL" id="TYR34885.1"/>
    </source>
</evidence>